<evidence type="ECO:0000313" key="3">
    <source>
        <dbReference type="EMBL" id="KAF4305182.1"/>
    </source>
</evidence>
<sequence length="89" mass="9838">MIYDLIYKRIHNKQLDDATPHNRSAVFPDDAPSERLRHLAAQHKQRRCEDGPAAVACWPARSSRTSPAGPPTNDTAKAKQTSLTRTGSS</sequence>
<accession>A0A8H4N2I2</accession>
<dbReference type="EMBL" id="WWBZ02000082">
    <property type="protein sequence ID" value="KAF4300792.1"/>
    <property type="molecule type" value="Genomic_DNA"/>
</dbReference>
<name>A0A8H4N2I2_9PEZI</name>
<feature type="region of interest" description="Disordered" evidence="1">
    <location>
        <begin position="59"/>
        <end position="89"/>
    </location>
</feature>
<reference evidence="2 4" key="1">
    <citation type="submission" date="2020-04" db="EMBL/GenBank/DDBJ databases">
        <title>Genome Assembly and Annotation of Botryosphaeria dothidea sdau 11-99, a Latent Pathogen of Apple Fruit Ring Rot in China.</title>
        <authorList>
            <person name="Yu C."/>
            <person name="Diao Y."/>
            <person name="Lu Q."/>
            <person name="Zhao J."/>
            <person name="Cui S."/>
            <person name="Peng C."/>
            <person name="He B."/>
            <person name="Liu H."/>
        </authorList>
    </citation>
    <scope>NUCLEOTIDE SEQUENCE [LARGE SCALE GENOMIC DNA]</scope>
    <source>
        <strain evidence="4">sdau11-99</strain>
        <strain evidence="2">Sdau11-99</strain>
    </source>
</reference>
<evidence type="ECO:0000256" key="1">
    <source>
        <dbReference type="SAM" id="MobiDB-lite"/>
    </source>
</evidence>
<dbReference type="AlphaFoldDB" id="A0A8H4N2I2"/>
<comment type="caution">
    <text evidence="2">The sequence shown here is derived from an EMBL/GenBank/DDBJ whole genome shotgun (WGS) entry which is preliminary data.</text>
</comment>
<proteinExistence type="predicted"/>
<gene>
    <name evidence="3" type="ORF">GTA08_BOTSDO07266</name>
    <name evidence="2" type="ORF">GTA08_BOTSDO11457</name>
</gene>
<organism evidence="2 4">
    <name type="scientific">Botryosphaeria dothidea</name>
    <dbReference type="NCBI Taxonomy" id="55169"/>
    <lineage>
        <taxon>Eukaryota</taxon>
        <taxon>Fungi</taxon>
        <taxon>Dikarya</taxon>
        <taxon>Ascomycota</taxon>
        <taxon>Pezizomycotina</taxon>
        <taxon>Dothideomycetes</taxon>
        <taxon>Dothideomycetes incertae sedis</taxon>
        <taxon>Botryosphaeriales</taxon>
        <taxon>Botryosphaeriaceae</taxon>
        <taxon>Botryosphaeria</taxon>
    </lineage>
</organism>
<dbReference type="EMBL" id="WWBZ02000040">
    <property type="protein sequence ID" value="KAF4305182.1"/>
    <property type="molecule type" value="Genomic_DNA"/>
</dbReference>
<protein>
    <submittedName>
        <fullName evidence="2">Uncharacterized protein</fullName>
    </submittedName>
</protein>
<evidence type="ECO:0000313" key="4">
    <source>
        <dbReference type="Proteomes" id="UP000572817"/>
    </source>
</evidence>
<dbReference type="Proteomes" id="UP000572817">
    <property type="component" value="Unassembled WGS sequence"/>
</dbReference>
<evidence type="ECO:0000313" key="2">
    <source>
        <dbReference type="EMBL" id="KAF4300792.1"/>
    </source>
</evidence>
<keyword evidence="4" id="KW-1185">Reference proteome</keyword>
<feature type="compositionally biased region" description="Polar residues" evidence="1">
    <location>
        <begin position="62"/>
        <end position="89"/>
    </location>
</feature>